<dbReference type="Proteomes" id="UP000030460">
    <property type="component" value="Unassembled WGS sequence"/>
</dbReference>
<sequence length="55" mass="5878">MYKRLIFLAVLALPGSFLIIAACGLHPRGRALLADMAGFAVPHAWYAPARNGAAR</sequence>
<gene>
    <name evidence="1" type="ORF">NH14_026170</name>
</gene>
<dbReference type="OrthoDB" id="9889305at2"/>
<comment type="caution">
    <text evidence="1">The sequence shown here is derived from an EMBL/GenBank/DDBJ whole genome shotgun (WGS) entry which is preliminary data.</text>
</comment>
<reference evidence="1" key="1">
    <citation type="journal article" date="2015" name="Genome Announc.">
        <title>Draft Genome Sequence of the Polyhydroxyalkanoate-Producing Bacterium Burkholderia sacchari LMG 19450 Isolated from Brazilian Sugarcane Plantation Soil.</title>
        <authorList>
            <person name="Alexandrino P.M."/>
            <person name="Mendonca T.T."/>
            <person name="Guaman Bautista L.P."/>
            <person name="Cherix J."/>
            <person name="Lozano-Sakalauskas G.C."/>
            <person name="Fujita A."/>
            <person name="Ramos Filho E."/>
            <person name="Long P."/>
            <person name="Padilla G."/>
            <person name="Taciro M.K."/>
            <person name="Gomez J.G."/>
            <person name="Silva L.F."/>
        </authorList>
    </citation>
    <scope>NUCLEOTIDE SEQUENCE</scope>
    <source>
        <strain evidence="1">LMG 19450</strain>
    </source>
</reference>
<dbReference type="RefSeq" id="WP_161790863.1">
    <property type="nucleotide sequence ID" value="NZ_CADFGF010000012.1"/>
</dbReference>
<evidence type="ECO:0000313" key="2">
    <source>
        <dbReference type="Proteomes" id="UP000030460"/>
    </source>
</evidence>
<protein>
    <recommendedName>
        <fullName evidence="3">Lipoprotein</fullName>
    </recommendedName>
</protein>
<dbReference type="AlphaFoldDB" id="A0A8T6ZIM4"/>
<evidence type="ECO:0008006" key="3">
    <source>
        <dbReference type="Google" id="ProtNLM"/>
    </source>
</evidence>
<proteinExistence type="predicted"/>
<dbReference type="PROSITE" id="PS51257">
    <property type="entry name" value="PROKAR_LIPOPROTEIN"/>
    <property type="match status" value="1"/>
</dbReference>
<name>A0A8T6ZIM4_9BURK</name>
<keyword evidence="2" id="KW-1185">Reference proteome</keyword>
<reference evidence="1" key="2">
    <citation type="submission" date="2020-04" db="EMBL/GenBank/DDBJ databases">
        <authorList>
            <person name="Alexandrino P."/>
            <person name="Mendonca T."/>
            <person name="Guaman L."/>
            <person name="Cherix J."/>
            <person name="Lozano-Sakalauskas G."/>
            <person name="Fujita A."/>
            <person name="Filho E.R."/>
            <person name="Long P."/>
            <person name="Padilla G."/>
            <person name="Taciro M.K."/>
            <person name="Gomez J.G."/>
            <person name="Silva L.F."/>
            <person name="Torres M."/>
        </authorList>
    </citation>
    <scope>NUCLEOTIDE SEQUENCE</scope>
    <source>
        <strain evidence="1">LMG 19450</strain>
    </source>
</reference>
<evidence type="ECO:0000313" key="1">
    <source>
        <dbReference type="EMBL" id="NLP64578.1"/>
    </source>
</evidence>
<accession>A0A8T6ZIM4</accession>
<organism evidence="1 2">
    <name type="scientific">Paraburkholderia sacchari</name>
    <dbReference type="NCBI Taxonomy" id="159450"/>
    <lineage>
        <taxon>Bacteria</taxon>
        <taxon>Pseudomonadati</taxon>
        <taxon>Pseudomonadota</taxon>
        <taxon>Betaproteobacteria</taxon>
        <taxon>Burkholderiales</taxon>
        <taxon>Burkholderiaceae</taxon>
        <taxon>Paraburkholderia</taxon>
    </lineage>
</organism>
<dbReference type="EMBL" id="JTDB02000009">
    <property type="protein sequence ID" value="NLP64578.1"/>
    <property type="molecule type" value="Genomic_DNA"/>
</dbReference>